<name>A0ABQ6Q6D6_9BACT</name>
<reference evidence="1 2" key="1">
    <citation type="submission" date="2023-08" db="EMBL/GenBank/DDBJ databases">
        <title>Draft genome sequence of Algoriphagus taiwanensis.</title>
        <authorList>
            <person name="Takatani N."/>
            <person name="Hosokawa M."/>
            <person name="Sawabe T."/>
        </authorList>
    </citation>
    <scope>NUCLEOTIDE SEQUENCE [LARGE SCALE GENOMIC DNA]</scope>
    <source>
        <strain evidence="1 2">JCM 19755</strain>
    </source>
</reference>
<comment type="caution">
    <text evidence="1">The sequence shown here is derived from an EMBL/GenBank/DDBJ whole genome shotgun (WGS) entry which is preliminary data.</text>
</comment>
<gene>
    <name evidence="1" type="ORF">Ataiwa_40170</name>
</gene>
<evidence type="ECO:0000313" key="2">
    <source>
        <dbReference type="Proteomes" id="UP001307705"/>
    </source>
</evidence>
<proteinExistence type="predicted"/>
<evidence type="ECO:0000313" key="1">
    <source>
        <dbReference type="EMBL" id="GMQ35743.1"/>
    </source>
</evidence>
<keyword evidence="2" id="KW-1185">Reference proteome</keyword>
<dbReference type="EMBL" id="BTPE01000031">
    <property type="protein sequence ID" value="GMQ35743.1"/>
    <property type="molecule type" value="Genomic_DNA"/>
</dbReference>
<protein>
    <submittedName>
        <fullName evidence="1">Uncharacterized protein</fullName>
    </submittedName>
</protein>
<organism evidence="1 2">
    <name type="scientific">Algoriphagus taiwanensis</name>
    <dbReference type="NCBI Taxonomy" id="1445656"/>
    <lineage>
        <taxon>Bacteria</taxon>
        <taxon>Pseudomonadati</taxon>
        <taxon>Bacteroidota</taxon>
        <taxon>Cytophagia</taxon>
        <taxon>Cytophagales</taxon>
        <taxon>Cyclobacteriaceae</taxon>
        <taxon>Algoriphagus</taxon>
    </lineage>
</organism>
<dbReference type="Proteomes" id="UP001307705">
    <property type="component" value="Unassembled WGS sequence"/>
</dbReference>
<accession>A0ABQ6Q6D6</accession>
<sequence length="33" mass="3464">MNQKDTSFGLLIGETTAGLVQHAFGAMGVKVQN</sequence>